<evidence type="ECO:0000313" key="7">
    <source>
        <dbReference type="EMBL" id="KFL30547.1"/>
    </source>
</evidence>
<dbReference type="GO" id="GO:0015920">
    <property type="term" value="P:lipopolysaccharide transport"/>
    <property type="evidence" value="ECO:0007669"/>
    <property type="project" value="TreeGrafter"/>
</dbReference>
<feature type="transmembrane region" description="Helical" evidence="6">
    <location>
        <begin position="341"/>
        <end position="360"/>
    </location>
</feature>
<evidence type="ECO:0000256" key="2">
    <source>
        <dbReference type="ARBA" id="ARBA00022475"/>
    </source>
</evidence>
<comment type="caution">
    <text evidence="7">The sequence shown here is derived from an EMBL/GenBank/DDBJ whole genome shotgun (WGS) entry which is preliminary data.</text>
</comment>
<evidence type="ECO:0000256" key="3">
    <source>
        <dbReference type="ARBA" id="ARBA00022692"/>
    </source>
</evidence>
<dbReference type="EMBL" id="JQGC01000012">
    <property type="protein sequence ID" value="KFL30547.1"/>
    <property type="molecule type" value="Genomic_DNA"/>
</dbReference>
<evidence type="ECO:0008006" key="9">
    <source>
        <dbReference type="Google" id="ProtNLM"/>
    </source>
</evidence>
<feature type="transmembrane region" description="Helical" evidence="6">
    <location>
        <begin position="311"/>
        <end position="329"/>
    </location>
</feature>
<feature type="transmembrane region" description="Helical" evidence="6">
    <location>
        <begin position="23"/>
        <end position="41"/>
    </location>
</feature>
<accession>A0A087M0Z4</accession>
<organism evidence="7 8">
    <name type="scientific">Devosia riboflavina</name>
    <dbReference type="NCBI Taxonomy" id="46914"/>
    <lineage>
        <taxon>Bacteria</taxon>
        <taxon>Pseudomonadati</taxon>
        <taxon>Pseudomonadota</taxon>
        <taxon>Alphaproteobacteria</taxon>
        <taxon>Hyphomicrobiales</taxon>
        <taxon>Devosiaceae</taxon>
        <taxon>Devosia</taxon>
    </lineage>
</organism>
<keyword evidence="4 6" id="KW-1133">Transmembrane helix</keyword>
<feature type="transmembrane region" description="Helical" evidence="6">
    <location>
        <begin position="61"/>
        <end position="90"/>
    </location>
</feature>
<dbReference type="AlphaFoldDB" id="A0A087M0Z4"/>
<sequence>MAATAGGAGERMTRIDWLVLKRLASRIGMTVFIFYGLIALVESLDTWRFNVVSERDGLLMALVMVAMSAVRWTIKTLPVTVLMGAILGLADLKSRHELTVIKASGISIWRAVRAPTVVLLLVSFVISIGAETVSTQINRGLYPTPPGLAALLTPPGEIWLEQEGDGTKYVIMARSMAPGGAELNDVTLFHLGRTDIPRIEAPQALLENGTWRMPTATARTPEKPPYTIYDYEVPTASTPAEISLKLASVEDMTFFDIVDLLSKGVADPLVKSAATMRLYKLLSLPLVLSGSLFIAFAFTAGYRRGTSLGPAVLYGIVLGFVVFVITEMADRAGSTGVLDPTFAAVGPALVAIVIGVTVLLHKEDGRT</sequence>
<dbReference type="Proteomes" id="UP000028981">
    <property type="component" value="Unassembled WGS sequence"/>
</dbReference>
<comment type="subcellular location">
    <subcellularLocation>
        <location evidence="1">Cell membrane</location>
        <topology evidence="1">Multi-pass membrane protein</topology>
    </subcellularLocation>
</comment>
<dbReference type="STRING" id="46914.JP75_13710"/>
<proteinExistence type="predicted"/>
<feature type="transmembrane region" description="Helical" evidence="6">
    <location>
        <begin position="278"/>
        <end position="299"/>
    </location>
</feature>
<keyword evidence="5 6" id="KW-0472">Membrane</keyword>
<evidence type="ECO:0000313" key="8">
    <source>
        <dbReference type="Proteomes" id="UP000028981"/>
    </source>
</evidence>
<dbReference type="PANTHER" id="PTHR33529">
    <property type="entry name" value="SLR0882 PROTEIN-RELATED"/>
    <property type="match status" value="1"/>
</dbReference>
<name>A0A087M0Z4_9HYPH</name>
<feature type="transmembrane region" description="Helical" evidence="6">
    <location>
        <begin position="111"/>
        <end position="130"/>
    </location>
</feature>
<gene>
    <name evidence="7" type="ORF">JP75_13710</name>
</gene>
<keyword evidence="2" id="KW-1003">Cell membrane</keyword>
<protein>
    <recommendedName>
        <fullName evidence="9">Permease</fullName>
    </recommendedName>
</protein>
<evidence type="ECO:0000256" key="1">
    <source>
        <dbReference type="ARBA" id="ARBA00004651"/>
    </source>
</evidence>
<evidence type="ECO:0000256" key="6">
    <source>
        <dbReference type="SAM" id="Phobius"/>
    </source>
</evidence>
<evidence type="ECO:0000256" key="4">
    <source>
        <dbReference type="ARBA" id="ARBA00022989"/>
    </source>
</evidence>
<dbReference type="GO" id="GO:0043190">
    <property type="term" value="C:ATP-binding cassette (ABC) transporter complex"/>
    <property type="evidence" value="ECO:0007669"/>
    <property type="project" value="TreeGrafter"/>
</dbReference>
<dbReference type="InterPro" id="IPR005495">
    <property type="entry name" value="LptG/LptF_permease"/>
</dbReference>
<keyword evidence="3 6" id="KW-0812">Transmembrane</keyword>
<dbReference type="Pfam" id="PF03739">
    <property type="entry name" value="LptF_LptG"/>
    <property type="match status" value="1"/>
</dbReference>
<evidence type="ECO:0000256" key="5">
    <source>
        <dbReference type="ARBA" id="ARBA00023136"/>
    </source>
</evidence>
<keyword evidence="8" id="KW-1185">Reference proteome</keyword>
<dbReference type="PANTHER" id="PTHR33529:SF2">
    <property type="entry name" value="LIPOPOLYSACCHARIDE EXPORT SYSTEM PERMEASE PROTEIN LPTG"/>
    <property type="match status" value="1"/>
</dbReference>
<reference evidence="7 8" key="1">
    <citation type="submission" date="2014-08" db="EMBL/GenBank/DDBJ databases">
        <authorList>
            <person name="Hassan Y.I."/>
            <person name="Lepp D."/>
            <person name="Zhou T."/>
        </authorList>
    </citation>
    <scope>NUCLEOTIDE SEQUENCE [LARGE SCALE GENOMIC DNA]</scope>
    <source>
        <strain evidence="7 8">IFO13584</strain>
    </source>
</reference>